<feature type="transmembrane region" description="Helical" evidence="7">
    <location>
        <begin position="94"/>
        <end position="119"/>
    </location>
</feature>
<dbReference type="Pfam" id="PF07690">
    <property type="entry name" value="MFS_1"/>
    <property type="match status" value="1"/>
</dbReference>
<accession>A0A0R1W3Z6</accession>
<dbReference type="SUPFAM" id="SSF103473">
    <property type="entry name" value="MFS general substrate transporter"/>
    <property type="match status" value="1"/>
</dbReference>
<evidence type="ECO:0000256" key="1">
    <source>
        <dbReference type="ARBA" id="ARBA00004651"/>
    </source>
</evidence>
<protein>
    <submittedName>
        <fullName evidence="9">Arabinose efflux permease</fullName>
    </submittedName>
</protein>
<dbReference type="PANTHER" id="PTHR43124">
    <property type="entry name" value="PURINE EFFLUX PUMP PBUE"/>
    <property type="match status" value="1"/>
</dbReference>
<feature type="transmembrane region" description="Helical" evidence="7">
    <location>
        <begin position="265"/>
        <end position="284"/>
    </location>
</feature>
<dbReference type="InterPro" id="IPR050189">
    <property type="entry name" value="MFS_Efflux_Transporters"/>
</dbReference>
<evidence type="ECO:0000256" key="7">
    <source>
        <dbReference type="SAM" id="Phobius"/>
    </source>
</evidence>
<dbReference type="PROSITE" id="PS51257">
    <property type="entry name" value="PROKAR_LIPOPROTEIN"/>
    <property type="match status" value="1"/>
</dbReference>
<evidence type="ECO:0000256" key="4">
    <source>
        <dbReference type="ARBA" id="ARBA00022692"/>
    </source>
</evidence>
<dbReference type="RefSeq" id="WP_010621256.1">
    <property type="nucleotide sequence ID" value="NZ_AZGF01000008.1"/>
</dbReference>
<dbReference type="PANTHER" id="PTHR43124:SF3">
    <property type="entry name" value="CHLORAMPHENICOL EFFLUX PUMP RV0191"/>
    <property type="match status" value="1"/>
</dbReference>
<keyword evidence="4 7" id="KW-0812">Transmembrane</keyword>
<evidence type="ECO:0000256" key="5">
    <source>
        <dbReference type="ARBA" id="ARBA00022989"/>
    </source>
</evidence>
<dbReference type="InterPro" id="IPR036259">
    <property type="entry name" value="MFS_trans_sf"/>
</dbReference>
<keyword evidence="5 7" id="KW-1133">Transmembrane helix</keyword>
<feature type="transmembrane region" description="Helical" evidence="7">
    <location>
        <begin position="228"/>
        <end position="253"/>
    </location>
</feature>
<feature type="transmembrane region" description="Helical" evidence="7">
    <location>
        <begin position="40"/>
        <end position="64"/>
    </location>
</feature>
<dbReference type="Gene3D" id="1.20.1250.20">
    <property type="entry name" value="MFS general substrate transporter like domains"/>
    <property type="match status" value="1"/>
</dbReference>
<feature type="transmembrane region" description="Helical" evidence="7">
    <location>
        <begin position="202"/>
        <end position="222"/>
    </location>
</feature>
<dbReference type="GO" id="GO:0005886">
    <property type="term" value="C:plasma membrane"/>
    <property type="evidence" value="ECO:0007669"/>
    <property type="project" value="UniProtKB-SubCell"/>
</dbReference>
<keyword evidence="6 7" id="KW-0472">Membrane</keyword>
<dbReference type="InterPro" id="IPR011701">
    <property type="entry name" value="MFS"/>
</dbReference>
<feature type="domain" description="Major facilitator superfamily (MFS) profile" evidence="8">
    <location>
        <begin position="7"/>
        <end position="385"/>
    </location>
</feature>
<evidence type="ECO:0000256" key="3">
    <source>
        <dbReference type="ARBA" id="ARBA00022475"/>
    </source>
</evidence>
<evidence type="ECO:0000256" key="2">
    <source>
        <dbReference type="ARBA" id="ARBA00022448"/>
    </source>
</evidence>
<feature type="transmembrane region" description="Helical" evidence="7">
    <location>
        <begin position="366"/>
        <end position="384"/>
    </location>
</feature>
<gene>
    <name evidence="9" type="ORF">FD16_GL002386</name>
</gene>
<proteinExistence type="predicted"/>
<keyword evidence="3" id="KW-1003">Cell membrane</keyword>
<dbReference type="InterPro" id="IPR020846">
    <property type="entry name" value="MFS_dom"/>
</dbReference>
<evidence type="ECO:0000313" key="10">
    <source>
        <dbReference type="Proteomes" id="UP000051820"/>
    </source>
</evidence>
<feature type="transmembrane region" description="Helical" evidence="7">
    <location>
        <begin position="131"/>
        <end position="149"/>
    </location>
</feature>
<dbReference type="GO" id="GO:0022857">
    <property type="term" value="F:transmembrane transporter activity"/>
    <property type="evidence" value="ECO:0007669"/>
    <property type="project" value="InterPro"/>
</dbReference>
<dbReference type="AlphaFoldDB" id="A0A0R1W3Z6"/>
<comment type="caution">
    <text evidence="9">The sequence shown here is derived from an EMBL/GenBank/DDBJ whole genome shotgun (WGS) entry which is preliminary data.</text>
</comment>
<organism evidence="9 10">
    <name type="scientific">Paucilactobacillus suebicus DSM 5007 = KCTC 3549</name>
    <dbReference type="NCBI Taxonomy" id="1423807"/>
    <lineage>
        <taxon>Bacteria</taxon>
        <taxon>Bacillati</taxon>
        <taxon>Bacillota</taxon>
        <taxon>Bacilli</taxon>
        <taxon>Lactobacillales</taxon>
        <taxon>Lactobacillaceae</taxon>
        <taxon>Paucilactobacillus</taxon>
    </lineage>
</organism>
<evidence type="ECO:0000259" key="8">
    <source>
        <dbReference type="PROSITE" id="PS50850"/>
    </source>
</evidence>
<name>A0A0R1W3Z6_9LACO</name>
<keyword evidence="2" id="KW-0813">Transport</keyword>
<reference evidence="9 10" key="1">
    <citation type="journal article" date="2015" name="Genome Announc.">
        <title>Expanding the biotechnology potential of lactobacilli through comparative genomics of 213 strains and associated genera.</title>
        <authorList>
            <person name="Sun Z."/>
            <person name="Harris H.M."/>
            <person name="McCann A."/>
            <person name="Guo C."/>
            <person name="Argimon S."/>
            <person name="Zhang W."/>
            <person name="Yang X."/>
            <person name="Jeffery I.B."/>
            <person name="Cooney J.C."/>
            <person name="Kagawa T.F."/>
            <person name="Liu W."/>
            <person name="Song Y."/>
            <person name="Salvetti E."/>
            <person name="Wrobel A."/>
            <person name="Rasinkangas P."/>
            <person name="Parkhill J."/>
            <person name="Rea M.C."/>
            <person name="O'Sullivan O."/>
            <person name="Ritari J."/>
            <person name="Douillard F.P."/>
            <person name="Paul Ross R."/>
            <person name="Yang R."/>
            <person name="Briner A.E."/>
            <person name="Felis G.E."/>
            <person name="de Vos W.M."/>
            <person name="Barrangou R."/>
            <person name="Klaenhammer T.R."/>
            <person name="Caufield P.W."/>
            <person name="Cui Y."/>
            <person name="Zhang H."/>
            <person name="O'Toole P.W."/>
        </authorList>
    </citation>
    <scope>NUCLEOTIDE SEQUENCE [LARGE SCALE GENOMIC DNA]</scope>
    <source>
        <strain evidence="9 10">DSM 5007</strain>
    </source>
</reference>
<dbReference type="OrthoDB" id="9788453at2"/>
<dbReference type="STRING" id="1423807.FD16_GL002386"/>
<feature type="transmembrane region" description="Helical" evidence="7">
    <location>
        <begin position="71"/>
        <end position="88"/>
    </location>
</feature>
<comment type="subcellular location">
    <subcellularLocation>
        <location evidence="1">Cell membrane</location>
        <topology evidence="1">Multi-pass membrane protein</topology>
    </subcellularLocation>
</comment>
<sequence length="394" mass="43333">MNKYRLQATVFVLVAFMLGCNEFMVVGVLSDIANQFNVSIATVGYLVTVFATVYAICTPVITVYSSRFNRYKTLMVLMAVFFIGNTFSGFAPNYFALVVSRVITAAVAGSIISLIMTFANSIAPRHKRAMLVSWIYSGFSIASVIGVPLGTTISTSYGWRYTFIIISGITIITYVLLAWLLPRQVPQVRSTMLKQLVLLKDPRIYISVITVLFSAATLYGYYTYIRPLLTTGLGFSVDSLNWLLFLIGIMNIIGNQLSGQLANHAGLKSIPWVYVSIVIMLVIMPLTMGIKWLGLVFLMILGTTNTLQSAPMQIHFLSVGERDYPQALVLASSLSSIFFNFGISLGSATSSALVDVIGLDKLPLEAAVYAALTLIFAITLNRVIKRHDERSAHE</sequence>
<dbReference type="CDD" id="cd17324">
    <property type="entry name" value="MFS_NepI_like"/>
    <property type="match status" value="1"/>
</dbReference>
<dbReference type="PATRIC" id="fig|1423807.3.peg.2464"/>
<keyword evidence="10" id="KW-1185">Reference proteome</keyword>
<dbReference type="eggNOG" id="COG2814">
    <property type="taxonomic scope" value="Bacteria"/>
</dbReference>
<dbReference type="Proteomes" id="UP000051820">
    <property type="component" value="Unassembled WGS sequence"/>
</dbReference>
<evidence type="ECO:0000313" key="9">
    <source>
        <dbReference type="EMBL" id="KRM12391.1"/>
    </source>
</evidence>
<evidence type="ECO:0000256" key="6">
    <source>
        <dbReference type="ARBA" id="ARBA00023136"/>
    </source>
</evidence>
<dbReference type="EMBL" id="AZGF01000008">
    <property type="protein sequence ID" value="KRM12391.1"/>
    <property type="molecule type" value="Genomic_DNA"/>
</dbReference>
<dbReference type="PROSITE" id="PS50850">
    <property type="entry name" value="MFS"/>
    <property type="match status" value="1"/>
</dbReference>
<feature type="transmembrane region" description="Helical" evidence="7">
    <location>
        <begin position="161"/>
        <end position="181"/>
    </location>
</feature>